<accession>A0ABT7Y2B0</accession>
<keyword evidence="3" id="KW-1185">Reference proteome</keyword>
<name>A0ABT7Y2B0_9VIBR</name>
<evidence type="ECO:0000313" key="3">
    <source>
        <dbReference type="Proteomes" id="UP001169719"/>
    </source>
</evidence>
<dbReference type="EMBL" id="JAUEOZ010000001">
    <property type="protein sequence ID" value="MDN2482171.1"/>
    <property type="molecule type" value="Genomic_DNA"/>
</dbReference>
<sequence length="132" mass="14629">MKPLTLAMLTILASTAIGGCSSLEVPTSTLAADWQAYGLEHGQKGWVKLTQERMSELDDNQVFTAVLYQAYTDGYEQGRDVYCEQSAFELGLSGATYLGVCDYKDPKYYQKYVSGQTAAEWGYNANTHGSYY</sequence>
<evidence type="ECO:0000313" key="2">
    <source>
        <dbReference type="EMBL" id="MDN2482171.1"/>
    </source>
</evidence>
<evidence type="ECO:0000256" key="1">
    <source>
        <dbReference type="SAM" id="SignalP"/>
    </source>
</evidence>
<dbReference type="InterPro" id="IPR021242">
    <property type="entry name" value="DUF2799"/>
</dbReference>
<feature type="signal peptide" evidence="1">
    <location>
        <begin position="1"/>
        <end position="18"/>
    </location>
</feature>
<dbReference type="RefSeq" id="WP_289962205.1">
    <property type="nucleotide sequence ID" value="NZ_JAUEOZ010000001.1"/>
</dbReference>
<organism evidence="2 3">
    <name type="scientific">Vibrio agarivorans</name>
    <dbReference type="NCBI Taxonomy" id="153622"/>
    <lineage>
        <taxon>Bacteria</taxon>
        <taxon>Pseudomonadati</taxon>
        <taxon>Pseudomonadota</taxon>
        <taxon>Gammaproteobacteria</taxon>
        <taxon>Vibrionales</taxon>
        <taxon>Vibrionaceae</taxon>
        <taxon>Vibrio</taxon>
    </lineage>
</organism>
<gene>
    <name evidence="2" type="ORF">QWJ08_12390</name>
</gene>
<protein>
    <submittedName>
        <fullName evidence="2">DUF2799 domain-containing protein</fullName>
    </submittedName>
</protein>
<dbReference type="Pfam" id="PF10973">
    <property type="entry name" value="DUF2799"/>
    <property type="match status" value="1"/>
</dbReference>
<proteinExistence type="predicted"/>
<keyword evidence="1" id="KW-0732">Signal</keyword>
<dbReference type="Proteomes" id="UP001169719">
    <property type="component" value="Unassembled WGS sequence"/>
</dbReference>
<comment type="caution">
    <text evidence="2">The sequence shown here is derived from an EMBL/GenBank/DDBJ whole genome shotgun (WGS) entry which is preliminary data.</text>
</comment>
<reference evidence="2" key="1">
    <citation type="submission" date="2024-05" db="EMBL/GenBank/DDBJ databases">
        <title>Genome Sequences of Four Agar- Degrading Marine Bacteria.</title>
        <authorList>
            <person name="Phillips E.K."/>
            <person name="Shaffer J.C."/>
            <person name="Henson M.W."/>
            <person name="Temperton B."/>
            <person name="Thrash C.J."/>
            <person name="Martin M.O."/>
        </authorList>
    </citation>
    <scope>NUCLEOTIDE SEQUENCE</scope>
    <source>
        <strain evidence="2">EKP203</strain>
    </source>
</reference>
<dbReference type="PROSITE" id="PS51257">
    <property type="entry name" value="PROKAR_LIPOPROTEIN"/>
    <property type="match status" value="1"/>
</dbReference>
<feature type="chain" id="PRO_5047020756" evidence="1">
    <location>
        <begin position="19"/>
        <end position="132"/>
    </location>
</feature>